<evidence type="ECO:0000259" key="1">
    <source>
        <dbReference type="Pfam" id="PF02954"/>
    </source>
</evidence>
<reference evidence="2" key="1">
    <citation type="submission" date="2020-08" db="EMBL/GenBank/DDBJ databases">
        <title>Bridging the membrane lipid divide: bacteria of the FCB group superphylum have the potential to synthesize archaeal ether lipids.</title>
        <authorList>
            <person name="Villanueva L."/>
            <person name="von Meijenfeldt F.A.B."/>
            <person name="Westbye A.B."/>
            <person name="Yadav S."/>
            <person name="Hopmans E.C."/>
            <person name="Dutilh B.E."/>
            <person name="Sinninghe Damste J.S."/>
        </authorList>
    </citation>
    <scope>NUCLEOTIDE SEQUENCE</scope>
    <source>
        <strain evidence="2">NIOZ-UU157</strain>
    </source>
</reference>
<protein>
    <recommendedName>
        <fullName evidence="1">DNA binding HTH domain-containing protein</fullName>
    </recommendedName>
</protein>
<dbReference type="GO" id="GO:0043565">
    <property type="term" value="F:sequence-specific DNA binding"/>
    <property type="evidence" value="ECO:0007669"/>
    <property type="project" value="InterPro"/>
</dbReference>
<dbReference type="EMBL" id="MW030560">
    <property type="protein sequence ID" value="QPI16402.1"/>
    <property type="molecule type" value="Genomic_DNA"/>
</dbReference>
<dbReference type="PRINTS" id="PR01590">
    <property type="entry name" value="HTHFIS"/>
</dbReference>
<accession>A0A7S9SSF5</accession>
<dbReference type="InterPro" id="IPR009057">
    <property type="entry name" value="Homeodomain-like_sf"/>
</dbReference>
<proteinExistence type="predicted"/>
<organism evidence="2">
    <name type="scientific">Virus NIOZ-UU157</name>
    <dbReference type="NCBI Taxonomy" id="2763269"/>
    <lineage>
        <taxon>Viruses</taxon>
    </lineage>
</organism>
<dbReference type="InterPro" id="IPR002197">
    <property type="entry name" value="HTH_Fis"/>
</dbReference>
<name>A0A7S9SSF5_9VIRU</name>
<feature type="domain" description="DNA binding HTH" evidence="1">
    <location>
        <begin position="9"/>
        <end position="38"/>
    </location>
</feature>
<dbReference type="Pfam" id="PF02954">
    <property type="entry name" value="HTH_8"/>
    <property type="match status" value="1"/>
</dbReference>
<sequence>MTIREAHVALIIKAMNKCCGHRAHAAEKLGITERTLYRYINDFNIAKVEGVYESRINKPEIKQKRRRITKL</sequence>
<evidence type="ECO:0000313" key="2">
    <source>
        <dbReference type="EMBL" id="QPI16402.1"/>
    </source>
</evidence>
<dbReference type="Gene3D" id="1.10.10.60">
    <property type="entry name" value="Homeodomain-like"/>
    <property type="match status" value="1"/>
</dbReference>
<dbReference type="SUPFAM" id="SSF46689">
    <property type="entry name" value="Homeodomain-like"/>
    <property type="match status" value="1"/>
</dbReference>
<gene>
    <name evidence="2" type="ORF">NIOZUU157_00293</name>
</gene>